<dbReference type="GO" id="GO:0004252">
    <property type="term" value="F:serine-type endopeptidase activity"/>
    <property type="evidence" value="ECO:0007669"/>
    <property type="project" value="UniProtKB-UniRule"/>
</dbReference>
<keyword evidence="9 13" id="KW-0238">DNA-binding</keyword>
<evidence type="ECO:0000256" key="7">
    <source>
        <dbReference type="ARBA" id="ARBA00022801"/>
    </source>
</evidence>
<evidence type="ECO:0000259" key="15">
    <source>
        <dbReference type="Pfam" id="PF01555"/>
    </source>
</evidence>
<gene>
    <name evidence="13" type="primary">lexA</name>
    <name evidence="17" type="ORF">UY44_C0003G0005</name>
</gene>
<evidence type="ECO:0000256" key="13">
    <source>
        <dbReference type="HAMAP-Rule" id="MF_00015"/>
    </source>
</evidence>
<feature type="active site" description="For autocatalytic cleavage activity" evidence="13">
    <location>
        <position position="118"/>
    </location>
</feature>
<keyword evidence="8 13" id="KW-0805">Transcription regulation</keyword>
<dbReference type="SUPFAM" id="SSF51306">
    <property type="entry name" value="LexA/Signal peptidase"/>
    <property type="match status" value="1"/>
</dbReference>
<dbReference type="EMBL" id="LCPZ01000003">
    <property type="protein sequence ID" value="KKW09332.1"/>
    <property type="molecule type" value="Genomic_DNA"/>
</dbReference>
<dbReference type="InterPro" id="IPR050077">
    <property type="entry name" value="LexA_repressor"/>
</dbReference>
<dbReference type="GO" id="GO:0008170">
    <property type="term" value="F:N-methyltransferase activity"/>
    <property type="evidence" value="ECO:0007669"/>
    <property type="project" value="InterPro"/>
</dbReference>
<keyword evidence="10 13" id="KW-0804">Transcription</keyword>
<dbReference type="Gene3D" id="1.10.10.10">
    <property type="entry name" value="Winged helix-like DNA-binding domain superfamily/Winged helix DNA-binding domain"/>
    <property type="match status" value="1"/>
</dbReference>
<evidence type="ECO:0000256" key="2">
    <source>
        <dbReference type="ARBA" id="ARBA00022491"/>
    </source>
</evidence>
<name>A0A0G1Y359_9BACT</name>
<feature type="DNA-binding region" description="H-T-H motif" evidence="13">
    <location>
        <begin position="26"/>
        <end position="46"/>
    </location>
</feature>
<evidence type="ECO:0000256" key="3">
    <source>
        <dbReference type="ARBA" id="ARBA00022603"/>
    </source>
</evidence>
<comment type="similarity">
    <text evidence="13">Belongs to the peptidase S24 family.</text>
</comment>
<dbReference type="InterPro" id="IPR002052">
    <property type="entry name" value="DNA_methylase_N6_adenine_CS"/>
</dbReference>
<protein>
    <recommendedName>
        <fullName evidence="13">LexA repressor</fullName>
        <ecNumber evidence="13">3.4.21.88</ecNumber>
    </recommendedName>
</protein>
<dbReference type="SUPFAM" id="SSF53335">
    <property type="entry name" value="S-adenosyl-L-methionine-dependent methyltransferases"/>
    <property type="match status" value="1"/>
</dbReference>
<evidence type="ECO:0000256" key="6">
    <source>
        <dbReference type="ARBA" id="ARBA00022763"/>
    </source>
</evidence>
<evidence type="ECO:0000256" key="11">
    <source>
        <dbReference type="ARBA" id="ARBA00023204"/>
    </source>
</evidence>
<proteinExistence type="inferred from homology"/>
<dbReference type="AlphaFoldDB" id="A0A0G1Y359"/>
<keyword evidence="5 13" id="KW-0235">DNA replication</keyword>
<feature type="active site" description="For autocatalytic cleavage activity" evidence="13">
    <location>
        <position position="156"/>
    </location>
</feature>
<dbReference type="EC" id="3.4.21.88" evidence="13"/>
<dbReference type="Pfam" id="PF00717">
    <property type="entry name" value="Peptidase_S24"/>
    <property type="match status" value="1"/>
</dbReference>
<dbReference type="InterPro" id="IPR002941">
    <property type="entry name" value="DNA_methylase_N4/N6"/>
</dbReference>
<evidence type="ECO:0000256" key="4">
    <source>
        <dbReference type="ARBA" id="ARBA00022679"/>
    </source>
</evidence>
<feature type="domain" description="LexA repressor DNA-binding" evidence="16">
    <location>
        <begin position="2"/>
        <end position="62"/>
    </location>
</feature>
<feature type="domain" description="Peptidase S24/S26A/S26B/S26C" evidence="14">
    <location>
        <begin position="76"/>
        <end position="192"/>
    </location>
</feature>
<dbReference type="InterPro" id="IPR015927">
    <property type="entry name" value="Peptidase_S24_S26A/B/C"/>
</dbReference>
<comment type="catalytic activity">
    <reaction evidence="13">
        <text>Hydrolysis of Ala-|-Gly bond in repressor LexA.</text>
        <dbReference type="EC" id="3.4.21.88"/>
    </reaction>
</comment>
<dbReference type="SUPFAM" id="SSF46785">
    <property type="entry name" value="Winged helix' DNA-binding domain"/>
    <property type="match status" value="1"/>
</dbReference>
<dbReference type="CDD" id="cd02440">
    <property type="entry name" value="AdoMet_MTases"/>
    <property type="match status" value="1"/>
</dbReference>
<evidence type="ECO:0000256" key="10">
    <source>
        <dbReference type="ARBA" id="ARBA00023163"/>
    </source>
</evidence>
<evidence type="ECO:0000313" key="17">
    <source>
        <dbReference type="EMBL" id="KKW09332.1"/>
    </source>
</evidence>
<evidence type="ECO:0000256" key="5">
    <source>
        <dbReference type="ARBA" id="ARBA00022705"/>
    </source>
</evidence>
<keyword evidence="12 13" id="KW-0742">SOS response</keyword>
<dbReference type="InterPro" id="IPR039418">
    <property type="entry name" value="LexA-like"/>
</dbReference>
<evidence type="ECO:0000256" key="9">
    <source>
        <dbReference type="ARBA" id="ARBA00023125"/>
    </source>
</evidence>
<dbReference type="InterPro" id="IPR006199">
    <property type="entry name" value="LexA_DNA-bd_dom"/>
</dbReference>
<dbReference type="PRINTS" id="PR00508">
    <property type="entry name" value="S21N4MTFRASE"/>
</dbReference>
<dbReference type="PANTHER" id="PTHR33516:SF2">
    <property type="entry name" value="LEXA REPRESSOR-RELATED"/>
    <property type="match status" value="1"/>
</dbReference>
<evidence type="ECO:0000259" key="16">
    <source>
        <dbReference type="Pfam" id="PF01726"/>
    </source>
</evidence>
<dbReference type="HAMAP" id="MF_00015">
    <property type="entry name" value="LexA"/>
    <property type="match status" value="1"/>
</dbReference>
<keyword evidence="4" id="KW-0808">Transferase</keyword>
<keyword evidence="11 13" id="KW-0234">DNA repair</keyword>
<dbReference type="Pfam" id="PF01726">
    <property type="entry name" value="LexA_DNA_bind"/>
    <property type="match status" value="1"/>
</dbReference>
<dbReference type="PROSITE" id="PS00092">
    <property type="entry name" value="N6_MTASE"/>
    <property type="match status" value="1"/>
</dbReference>
<dbReference type="PANTHER" id="PTHR33516">
    <property type="entry name" value="LEXA REPRESSOR"/>
    <property type="match status" value="1"/>
</dbReference>
<evidence type="ECO:0000256" key="12">
    <source>
        <dbReference type="ARBA" id="ARBA00023236"/>
    </source>
</evidence>
<organism evidence="17 18">
    <name type="scientific">Candidatus Kaiserbacteria bacterium GW2011_GWA2_49_19</name>
    <dbReference type="NCBI Taxonomy" id="1618669"/>
    <lineage>
        <taxon>Bacteria</taxon>
        <taxon>Candidatus Kaiseribacteriota</taxon>
    </lineage>
</organism>
<dbReference type="Gene3D" id="2.10.109.10">
    <property type="entry name" value="Umud Fragment, subunit A"/>
    <property type="match status" value="1"/>
</dbReference>
<dbReference type="Gene3D" id="3.40.50.150">
    <property type="entry name" value="Vaccinia Virus protein VP39"/>
    <property type="match status" value="1"/>
</dbReference>
<evidence type="ECO:0000256" key="8">
    <source>
        <dbReference type="ARBA" id="ARBA00023015"/>
    </source>
</evidence>
<dbReference type="GO" id="GO:0032259">
    <property type="term" value="P:methylation"/>
    <property type="evidence" value="ECO:0007669"/>
    <property type="project" value="UniProtKB-KW"/>
</dbReference>
<dbReference type="InterPro" id="IPR036388">
    <property type="entry name" value="WH-like_DNA-bd_sf"/>
</dbReference>
<keyword evidence="7 13" id="KW-0378">Hydrolase</keyword>
<feature type="site" description="Cleavage; by autolysis" evidence="13">
    <location>
        <begin position="83"/>
        <end position="84"/>
    </location>
</feature>
<dbReference type="InterPro" id="IPR029063">
    <property type="entry name" value="SAM-dependent_MTases_sf"/>
</dbReference>
<dbReference type="GO" id="GO:0006508">
    <property type="term" value="P:proteolysis"/>
    <property type="evidence" value="ECO:0007669"/>
    <property type="project" value="InterPro"/>
</dbReference>
<dbReference type="InterPro" id="IPR036286">
    <property type="entry name" value="LexA/Signal_pep-like_sf"/>
</dbReference>
<dbReference type="GO" id="GO:0006260">
    <property type="term" value="P:DNA replication"/>
    <property type="evidence" value="ECO:0007669"/>
    <property type="project" value="UniProtKB-UniRule"/>
</dbReference>
<comment type="function">
    <text evidence="13">Represses a number of genes involved in the response to DNA damage (SOS response), including recA and lexA. In the presence of single-stranded DNA, RecA interacts with LexA causing an autocatalytic cleavage which disrupts the DNA-binding part of LexA, leading to derepression of the SOS regulon and eventually DNA repair.</text>
</comment>
<keyword evidence="3 17" id="KW-0489">Methyltransferase</keyword>
<dbReference type="Pfam" id="PF01555">
    <property type="entry name" value="N6_N4_Mtase"/>
    <property type="match status" value="1"/>
</dbReference>
<evidence type="ECO:0000259" key="14">
    <source>
        <dbReference type="Pfam" id="PF00717"/>
    </source>
</evidence>
<keyword evidence="13" id="KW-0068">Autocatalytic cleavage</keyword>
<comment type="subunit">
    <text evidence="13">Homodimer.</text>
</comment>
<comment type="caution">
    <text evidence="17">The sequence shown here is derived from an EMBL/GenBank/DDBJ whole genome shotgun (WGS) entry which is preliminary data.</text>
</comment>
<dbReference type="GO" id="GO:0045892">
    <property type="term" value="P:negative regulation of DNA-templated transcription"/>
    <property type="evidence" value="ECO:0007669"/>
    <property type="project" value="UniProtKB-UniRule"/>
</dbReference>
<dbReference type="InterPro" id="IPR001091">
    <property type="entry name" value="RM_Methyltransferase"/>
</dbReference>
<dbReference type="Proteomes" id="UP000033965">
    <property type="component" value="Unassembled WGS sequence"/>
</dbReference>
<sequence>MLTKKQKGVLDFIKNYQTKNEFSPSLENIRKGLKFASVSTAHFHIKKLKDLGYLQKEENKPRSINVFKKQQLVSIPLLGTITAGYPIEAIQERETIAIPKSNLLSKGNFFALKVNGHSMIDENINDGDIVLIKRQSIANNGDRVVALLDRSDATLKKFFQDKNQIRLQPANSSFPTIIVKPDQQIDIQGIVIDVIKHGIEEEVNIKTVPKDQITKYKKLPLNQIICGDALVELKKLPDESCDIVIADPPYNIGKDFGNNFDKKELSEYVVWSKEWIDECIRAMKPTATMFIYGFSEILSYLSVEIPLDKRWLIWHYTNKNVASLNFWQRSHESIICCWKKQPIFNRDDVREPYTEGFLNGAAGKIRKGTIGRFSKNGKETVYNAHQNGALPRDVLKIPALAGGAGMNERWFLCKTCDKVCTPRDLKKHQNHDILKHPTQKPLELSKKLITSCAPKDEIVTLVPFVGSGTECAAAKELGANYIGFELNPDYIRIAEEVINRVKHQNKMGI</sequence>
<feature type="domain" description="DNA methylase N-4/N-6" evidence="15">
    <location>
        <begin position="242"/>
        <end position="496"/>
    </location>
</feature>
<keyword evidence="6 13" id="KW-0227">DNA damage</keyword>
<dbReference type="GO" id="GO:0009432">
    <property type="term" value="P:SOS response"/>
    <property type="evidence" value="ECO:0007669"/>
    <property type="project" value="UniProtKB-UniRule"/>
</dbReference>
<dbReference type="CDD" id="cd06529">
    <property type="entry name" value="S24_LexA-like"/>
    <property type="match status" value="1"/>
</dbReference>
<evidence type="ECO:0000256" key="1">
    <source>
        <dbReference type="ARBA" id="ARBA00006594"/>
    </source>
</evidence>
<dbReference type="NCBIfam" id="TIGR00498">
    <property type="entry name" value="lexA"/>
    <property type="match status" value="1"/>
</dbReference>
<reference evidence="17 18" key="1">
    <citation type="journal article" date="2015" name="Nature">
        <title>rRNA introns, odd ribosomes, and small enigmatic genomes across a large radiation of phyla.</title>
        <authorList>
            <person name="Brown C.T."/>
            <person name="Hug L.A."/>
            <person name="Thomas B.C."/>
            <person name="Sharon I."/>
            <person name="Castelle C.J."/>
            <person name="Singh A."/>
            <person name="Wilkins M.J."/>
            <person name="Williams K.H."/>
            <person name="Banfield J.F."/>
        </authorList>
    </citation>
    <scope>NUCLEOTIDE SEQUENCE [LARGE SCALE GENOMIC DNA]</scope>
</reference>
<keyword evidence="2 13" id="KW-0678">Repressor</keyword>
<comment type="similarity">
    <text evidence="1">Belongs to the N(4)/N(6)-methyltransferase family.</text>
</comment>
<evidence type="ECO:0000313" key="18">
    <source>
        <dbReference type="Proteomes" id="UP000033965"/>
    </source>
</evidence>
<dbReference type="GO" id="GO:0006281">
    <property type="term" value="P:DNA repair"/>
    <property type="evidence" value="ECO:0007669"/>
    <property type="project" value="UniProtKB-UniRule"/>
</dbReference>
<dbReference type="InterPro" id="IPR036390">
    <property type="entry name" value="WH_DNA-bd_sf"/>
</dbReference>
<accession>A0A0G1Y359</accession>
<dbReference type="GO" id="GO:0003677">
    <property type="term" value="F:DNA binding"/>
    <property type="evidence" value="ECO:0007669"/>
    <property type="project" value="UniProtKB-UniRule"/>
</dbReference>
<dbReference type="InterPro" id="IPR006200">
    <property type="entry name" value="LexA"/>
</dbReference>